<keyword evidence="6" id="KW-1185">Reference proteome</keyword>
<dbReference type="AlphaFoldDB" id="A0A232ETL2"/>
<evidence type="ECO:0000256" key="1">
    <source>
        <dbReference type="ARBA" id="ARBA00003186"/>
    </source>
</evidence>
<sequence>MEYSEENERLKDHTKCSDVRAQLKMCLLNTDCCKIHKMTPRECLLSHHPSVPDECHVLRYTFFECKRSLIDARRRFRGPKT</sequence>
<protein>
    <recommendedName>
        <fullName evidence="3">Cytochrome c oxidase assembly factor 5</fullName>
    </recommendedName>
</protein>
<comment type="caution">
    <text evidence="5">The sequence shown here is derived from an EMBL/GenBank/DDBJ whole genome shotgun (WGS) entry which is preliminary data.</text>
</comment>
<dbReference type="InterPro" id="IPR018793">
    <property type="entry name" value="Cyt_c_oxidase_assmbl_Pet191"/>
</dbReference>
<dbReference type="PANTHER" id="PTHR28627:SF1">
    <property type="entry name" value="CYTOCHROME C OXIDASE ASSEMBLY FACTOR 5"/>
    <property type="match status" value="1"/>
</dbReference>
<comment type="similarity">
    <text evidence="2">Belongs to the PET191 family.</text>
</comment>
<dbReference type="OrthoDB" id="282149at2759"/>
<gene>
    <name evidence="5" type="ORF">TSAR_013602</name>
</gene>
<evidence type="ECO:0000313" key="6">
    <source>
        <dbReference type="Proteomes" id="UP000215335"/>
    </source>
</evidence>
<evidence type="ECO:0000313" key="5">
    <source>
        <dbReference type="EMBL" id="OXU21636.1"/>
    </source>
</evidence>
<reference evidence="5 6" key="1">
    <citation type="journal article" date="2017" name="Curr. Biol.">
        <title>The Evolution of Venom by Co-option of Single-Copy Genes.</title>
        <authorList>
            <person name="Martinson E.O."/>
            <person name="Mrinalini"/>
            <person name="Kelkar Y.D."/>
            <person name="Chang C.H."/>
            <person name="Werren J.H."/>
        </authorList>
    </citation>
    <scope>NUCLEOTIDE SEQUENCE [LARGE SCALE GENOMIC DNA]</scope>
    <source>
        <strain evidence="5 6">Alberta</strain>
        <tissue evidence="5">Whole body</tissue>
    </source>
</reference>
<dbReference type="GO" id="GO:0033617">
    <property type="term" value="P:mitochondrial respiratory chain complex IV assembly"/>
    <property type="evidence" value="ECO:0007669"/>
    <property type="project" value="TreeGrafter"/>
</dbReference>
<organism evidence="5 6">
    <name type="scientific">Trichomalopsis sarcophagae</name>
    <dbReference type="NCBI Taxonomy" id="543379"/>
    <lineage>
        <taxon>Eukaryota</taxon>
        <taxon>Metazoa</taxon>
        <taxon>Ecdysozoa</taxon>
        <taxon>Arthropoda</taxon>
        <taxon>Hexapoda</taxon>
        <taxon>Insecta</taxon>
        <taxon>Pterygota</taxon>
        <taxon>Neoptera</taxon>
        <taxon>Endopterygota</taxon>
        <taxon>Hymenoptera</taxon>
        <taxon>Apocrita</taxon>
        <taxon>Proctotrupomorpha</taxon>
        <taxon>Chalcidoidea</taxon>
        <taxon>Pteromalidae</taxon>
        <taxon>Pteromalinae</taxon>
        <taxon>Trichomalopsis</taxon>
    </lineage>
</organism>
<proteinExistence type="inferred from homology"/>
<dbReference type="Pfam" id="PF10203">
    <property type="entry name" value="Pet191_N"/>
    <property type="match status" value="1"/>
</dbReference>
<evidence type="ECO:0000256" key="3">
    <source>
        <dbReference type="ARBA" id="ARBA00021904"/>
    </source>
</evidence>
<dbReference type="PANTHER" id="PTHR28627">
    <property type="entry name" value="CYTOCHROME C OXIDASE ASSEMBLY FACTOR 5"/>
    <property type="match status" value="1"/>
</dbReference>
<name>A0A232ETL2_9HYME</name>
<evidence type="ECO:0000256" key="2">
    <source>
        <dbReference type="ARBA" id="ARBA00007785"/>
    </source>
</evidence>
<evidence type="ECO:0000256" key="4">
    <source>
        <dbReference type="ARBA" id="ARBA00023157"/>
    </source>
</evidence>
<dbReference type="Proteomes" id="UP000215335">
    <property type="component" value="Unassembled WGS sequence"/>
</dbReference>
<keyword evidence="4" id="KW-1015">Disulfide bond</keyword>
<dbReference type="STRING" id="543379.A0A232ETL2"/>
<dbReference type="EMBL" id="NNAY01002280">
    <property type="protein sequence ID" value="OXU21636.1"/>
    <property type="molecule type" value="Genomic_DNA"/>
</dbReference>
<accession>A0A232ETL2</accession>
<comment type="function">
    <text evidence="1">Involved in an early step of the mitochondrial complex IV assembly process.</text>
</comment>
<dbReference type="GO" id="GO:0005739">
    <property type="term" value="C:mitochondrion"/>
    <property type="evidence" value="ECO:0007669"/>
    <property type="project" value="TreeGrafter"/>
</dbReference>